<dbReference type="AlphaFoldDB" id="B4D2H3"/>
<feature type="domain" description="DUF5069" evidence="1">
    <location>
        <begin position="38"/>
        <end position="173"/>
    </location>
</feature>
<sequence length="180" mass="19935">MALSASGSTCDAQVGCRERQNVFSSVMPLPYPTIIPGLRSPAEQVNGLVYFGRMLDKIRLAAAGKLPEGWQPMRGAVKGAFDGRCCEFLQLDYAALEAETLKGRKSDAELLEWAFAHGRRPSETEIEVWNAFMLKRGWRDAGTQRLNERLAEIGLPPGTVQTMFEFIDVDEGRLKVDAAQ</sequence>
<dbReference type="EMBL" id="ABVL01000008">
    <property type="protein sequence ID" value="EDY19413.1"/>
    <property type="molecule type" value="Genomic_DNA"/>
</dbReference>
<organism evidence="2 3">
    <name type="scientific">Chthoniobacter flavus Ellin428</name>
    <dbReference type="NCBI Taxonomy" id="497964"/>
    <lineage>
        <taxon>Bacteria</taxon>
        <taxon>Pseudomonadati</taxon>
        <taxon>Verrucomicrobiota</taxon>
        <taxon>Spartobacteria</taxon>
        <taxon>Chthoniobacterales</taxon>
        <taxon>Chthoniobacteraceae</taxon>
        <taxon>Chthoniobacter</taxon>
    </lineage>
</organism>
<dbReference type="InParanoid" id="B4D2H3"/>
<comment type="caution">
    <text evidence="2">The sequence shown here is derived from an EMBL/GenBank/DDBJ whole genome shotgun (WGS) entry which is preliminary data.</text>
</comment>
<proteinExistence type="predicted"/>
<dbReference type="InterPro" id="IPR031849">
    <property type="entry name" value="DUF5069"/>
</dbReference>
<keyword evidence="3" id="KW-1185">Reference proteome</keyword>
<name>B4D2H3_9BACT</name>
<dbReference type="eggNOG" id="ENOG5033M5M">
    <property type="taxonomic scope" value="Bacteria"/>
</dbReference>
<evidence type="ECO:0000313" key="2">
    <source>
        <dbReference type="EMBL" id="EDY19413.1"/>
    </source>
</evidence>
<dbReference type="Proteomes" id="UP000005824">
    <property type="component" value="Unassembled WGS sequence"/>
</dbReference>
<dbReference type="Pfam" id="PF16798">
    <property type="entry name" value="DUF5069"/>
    <property type="match status" value="1"/>
</dbReference>
<protein>
    <recommendedName>
        <fullName evidence="1">DUF5069 domain-containing protein</fullName>
    </recommendedName>
</protein>
<gene>
    <name evidence="2" type="ORF">CfE428DRAFT_3098</name>
</gene>
<accession>B4D2H3</accession>
<dbReference type="STRING" id="497964.CfE428DRAFT_3098"/>
<evidence type="ECO:0000313" key="3">
    <source>
        <dbReference type="Proteomes" id="UP000005824"/>
    </source>
</evidence>
<evidence type="ECO:0000259" key="1">
    <source>
        <dbReference type="Pfam" id="PF16798"/>
    </source>
</evidence>
<reference evidence="2 3" key="1">
    <citation type="journal article" date="2011" name="J. Bacteriol.">
        <title>Genome sequence of Chthoniobacter flavus Ellin428, an aerobic heterotrophic soil bacterium.</title>
        <authorList>
            <person name="Kant R."/>
            <person name="van Passel M.W."/>
            <person name="Palva A."/>
            <person name="Lucas S."/>
            <person name="Lapidus A."/>
            <person name="Glavina Del Rio T."/>
            <person name="Dalin E."/>
            <person name="Tice H."/>
            <person name="Bruce D."/>
            <person name="Goodwin L."/>
            <person name="Pitluck S."/>
            <person name="Larimer F.W."/>
            <person name="Land M.L."/>
            <person name="Hauser L."/>
            <person name="Sangwan P."/>
            <person name="de Vos W.M."/>
            <person name="Janssen P.H."/>
            <person name="Smidt H."/>
        </authorList>
    </citation>
    <scope>NUCLEOTIDE SEQUENCE [LARGE SCALE GENOMIC DNA]</scope>
    <source>
        <strain evidence="2 3">Ellin428</strain>
    </source>
</reference>